<keyword evidence="2" id="KW-1185">Reference proteome</keyword>
<protein>
    <submittedName>
        <fullName evidence="1">DciA family protein</fullName>
    </submittedName>
</protein>
<name>A0ABW8Z9T0_9BURK</name>
<reference evidence="1 2" key="1">
    <citation type="journal article" date="2024" name="Chem. Sci.">
        <title>Discovery of megapolipeptins by genome mining of a Burkholderiales bacteria collection.</title>
        <authorList>
            <person name="Paulo B.S."/>
            <person name="Recchia M.J.J."/>
            <person name="Lee S."/>
            <person name="Fergusson C.H."/>
            <person name="Romanowski S.B."/>
            <person name="Hernandez A."/>
            <person name="Krull N."/>
            <person name="Liu D.Y."/>
            <person name="Cavanagh H."/>
            <person name="Bos A."/>
            <person name="Gray C.A."/>
            <person name="Murphy B.T."/>
            <person name="Linington R.G."/>
            <person name="Eustaquio A.S."/>
        </authorList>
    </citation>
    <scope>NUCLEOTIDE SEQUENCE [LARGE SCALE GENOMIC DNA]</scope>
    <source>
        <strain evidence="1 2">RL21-008-BIB-B</strain>
    </source>
</reference>
<proteinExistence type="predicted"/>
<gene>
    <name evidence="1" type="ORF">PQR63_12755</name>
</gene>
<sequence>MKSRSTFTPYRRGPSAAQLMRKPRDATDFLTSDNAMATLMPAITRMAALQKSCAAILPAIFKSCDVMNFEGGQLVLSMPNAALAAKLKQQLPKLQERLLKDGWQVNAIRIKVQVGKNYVVPPVERRVLTLSTAAVASFAELNEALEDSKQNQALKTALANMVRRNTGVK</sequence>
<dbReference type="Pfam" id="PF05258">
    <property type="entry name" value="DciA"/>
    <property type="match status" value="1"/>
</dbReference>
<accession>A0ABW8Z9T0</accession>
<comment type="caution">
    <text evidence="1">The sequence shown here is derived from an EMBL/GenBank/DDBJ whole genome shotgun (WGS) entry which is preliminary data.</text>
</comment>
<evidence type="ECO:0000313" key="1">
    <source>
        <dbReference type="EMBL" id="MFL9879260.1"/>
    </source>
</evidence>
<dbReference type="EMBL" id="JAQQFR010000007">
    <property type="protein sequence ID" value="MFL9879260.1"/>
    <property type="molecule type" value="Genomic_DNA"/>
</dbReference>
<evidence type="ECO:0000313" key="2">
    <source>
        <dbReference type="Proteomes" id="UP001629214"/>
    </source>
</evidence>
<organism evidence="1 2">
    <name type="scientific">Herbaspirillum rhizosphaerae</name>
    <dbReference type="NCBI Taxonomy" id="346179"/>
    <lineage>
        <taxon>Bacteria</taxon>
        <taxon>Pseudomonadati</taxon>
        <taxon>Pseudomonadota</taxon>
        <taxon>Betaproteobacteria</taxon>
        <taxon>Burkholderiales</taxon>
        <taxon>Oxalobacteraceae</taxon>
        <taxon>Herbaspirillum</taxon>
    </lineage>
</organism>
<dbReference type="InterPro" id="IPR007922">
    <property type="entry name" value="DciA-like"/>
</dbReference>
<dbReference type="Proteomes" id="UP001629214">
    <property type="component" value="Unassembled WGS sequence"/>
</dbReference>